<name>A0AC34GCY6_9BILA</name>
<proteinExistence type="predicted"/>
<dbReference type="Proteomes" id="UP000887579">
    <property type="component" value="Unplaced"/>
</dbReference>
<accession>A0AC34GCY6</accession>
<evidence type="ECO:0000313" key="1">
    <source>
        <dbReference type="Proteomes" id="UP000887579"/>
    </source>
</evidence>
<evidence type="ECO:0000313" key="2">
    <source>
        <dbReference type="WBParaSite" id="ES5_v2.g27451.t1"/>
    </source>
</evidence>
<sequence>MSKQVSAEDVFKQGLGDRYQTSSNFEGLLENAIGTPINENEDINGIEEATTNITATGQKPDLITVDEWAEKHGYKKLPKESKDDESGDKSDKEDTKGDDQINDDENKVKED</sequence>
<organism evidence="1 2">
    <name type="scientific">Panagrolaimus sp. ES5</name>
    <dbReference type="NCBI Taxonomy" id="591445"/>
    <lineage>
        <taxon>Eukaryota</taxon>
        <taxon>Metazoa</taxon>
        <taxon>Ecdysozoa</taxon>
        <taxon>Nematoda</taxon>
        <taxon>Chromadorea</taxon>
        <taxon>Rhabditida</taxon>
        <taxon>Tylenchina</taxon>
        <taxon>Panagrolaimomorpha</taxon>
        <taxon>Panagrolaimoidea</taxon>
        <taxon>Panagrolaimidae</taxon>
        <taxon>Panagrolaimus</taxon>
    </lineage>
</organism>
<reference evidence="2" key="1">
    <citation type="submission" date="2022-11" db="UniProtKB">
        <authorList>
            <consortium name="WormBaseParasite"/>
        </authorList>
    </citation>
    <scope>IDENTIFICATION</scope>
</reference>
<protein>
    <submittedName>
        <fullName evidence="2">Uncharacterized protein</fullName>
    </submittedName>
</protein>
<dbReference type="WBParaSite" id="ES5_v2.g27451.t1">
    <property type="protein sequence ID" value="ES5_v2.g27451.t1"/>
    <property type="gene ID" value="ES5_v2.g27451"/>
</dbReference>